<dbReference type="OrthoDB" id="481082at2"/>
<sequence length="252" mass="26063">MRSLLSLSALILASSVAVAAPAHKGEQAHGAPFASRQTTTEKQATGVYDLSVLPVFTGNVVQFLPAPHGGIVGFVLDDGTQVFVSAAQAHTFAGLVKVGDKVDIRGLKGQVLPIMRAFSVTSPRGRTVQDSFIEMPLHSPEMIAGPDLVLHGEVWMPLYDVGGNLSGAVLKDHSVIYLSPREAARVASLLKPGQTLYAVGGGSSGELGIAIDAREIGPAVDKLVNITVGNVPPPGPAPGTPGYDIIPGADEH</sequence>
<dbReference type="AlphaFoldDB" id="A0A252BYK9"/>
<dbReference type="eggNOG" id="ENOG5032K1E">
    <property type="taxonomic scope" value="Bacteria"/>
</dbReference>
<feature type="region of interest" description="Disordered" evidence="1">
    <location>
        <begin position="231"/>
        <end position="252"/>
    </location>
</feature>
<evidence type="ECO:0000256" key="2">
    <source>
        <dbReference type="SAM" id="SignalP"/>
    </source>
</evidence>
<keyword evidence="2" id="KW-0732">Signal</keyword>
<name>A0A252BYK9_9PROT</name>
<evidence type="ECO:0000313" key="3">
    <source>
        <dbReference type="EMBL" id="OUJ13881.1"/>
    </source>
</evidence>
<comment type="caution">
    <text evidence="3">The sequence shown here is derived from an EMBL/GenBank/DDBJ whole genome shotgun (WGS) entry which is preliminary data.</text>
</comment>
<feature type="chain" id="PRO_5013372835" evidence="2">
    <location>
        <begin position="20"/>
        <end position="252"/>
    </location>
</feature>
<evidence type="ECO:0000256" key="1">
    <source>
        <dbReference type="SAM" id="MobiDB-lite"/>
    </source>
</evidence>
<dbReference type="RefSeq" id="WP_086638127.1">
    <property type="nucleotide sequence ID" value="NZ_JOPJ01000002.1"/>
</dbReference>
<protein>
    <submittedName>
        <fullName evidence="3">Uncharacterized protein</fullName>
    </submittedName>
</protein>
<reference evidence="4" key="1">
    <citation type="submission" date="2014-06" db="EMBL/GenBank/DDBJ databases">
        <authorList>
            <person name="Winans N.J."/>
            <person name="Newell P.D."/>
            <person name="Douglas A.E."/>
        </authorList>
    </citation>
    <scope>NUCLEOTIDE SEQUENCE [LARGE SCALE GENOMIC DNA]</scope>
</reference>
<keyword evidence="4" id="KW-1185">Reference proteome</keyword>
<proteinExistence type="predicted"/>
<dbReference type="EMBL" id="JOPJ01000002">
    <property type="protein sequence ID" value="OUJ13881.1"/>
    <property type="molecule type" value="Genomic_DNA"/>
</dbReference>
<dbReference type="Proteomes" id="UP000194931">
    <property type="component" value="Unassembled WGS sequence"/>
</dbReference>
<accession>A0A252BYK9</accession>
<dbReference type="STRING" id="1236501.GCA_000613865_02139"/>
<organism evidence="3 4">
    <name type="scientific">Acetobacter okinawensis</name>
    <dbReference type="NCBI Taxonomy" id="1076594"/>
    <lineage>
        <taxon>Bacteria</taxon>
        <taxon>Pseudomonadati</taxon>
        <taxon>Pseudomonadota</taxon>
        <taxon>Alphaproteobacteria</taxon>
        <taxon>Acetobacterales</taxon>
        <taxon>Acetobacteraceae</taxon>
        <taxon>Acetobacter</taxon>
    </lineage>
</organism>
<feature type="signal peptide" evidence="2">
    <location>
        <begin position="1"/>
        <end position="19"/>
    </location>
</feature>
<evidence type="ECO:0000313" key="4">
    <source>
        <dbReference type="Proteomes" id="UP000194931"/>
    </source>
</evidence>
<gene>
    <name evidence="3" type="ORF">HK26_04400</name>
</gene>